<feature type="compositionally biased region" description="Basic and acidic residues" evidence="1">
    <location>
        <begin position="69"/>
        <end position="80"/>
    </location>
</feature>
<name>A0A323UKP7_RHOPL</name>
<sequence length="89" mass="9629">MGSCDESFIVIARSTRIGATRRPGTGSAAKQSSSVARSWIASPSARNDVDARRRTTDPAARARRRGRSGRSDSSRSDGSCRRRAWRSGC</sequence>
<proteinExistence type="predicted"/>
<evidence type="ECO:0000256" key="1">
    <source>
        <dbReference type="SAM" id="MobiDB-lite"/>
    </source>
</evidence>
<organism evidence="2 3">
    <name type="scientific">Rhodopseudomonas palustris</name>
    <dbReference type="NCBI Taxonomy" id="1076"/>
    <lineage>
        <taxon>Bacteria</taxon>
        <taxon>Pseudomonadati</taxon>
        <taxon>Pseudomonadota</taxon>
        <taxon>Alphaproteobacteria</taxon>
        <taxon>Hyphomicrobiales</taxon>
        <taxon>Nitrobacteraceae</taxon>
        <taxon>Rhodopseudomonas</taxon>
    </lineage>
</organism>
<dbReference type="OrthoDB" id="9992965at2"/>
<evidence type="ECO:0000313" key="2">
    <source>
        <dbReference type="EMBL" id="PZA12733.1"/>
    </source>
</evidence>
<dbReference type="EMBL" id="QKQS01000012">
    <property type="protein sequence ID" value="PZA12733.1"/>
    <property type="molecule type" value="Genomic_DNA"/>
</dbReference>
<dbReference type="AlphaFoldDB" id="A0A323UKP7"/>
<reference evidence="2 3" key="1">
    <citation type="submission" date="2018-06" db="EMBL/GenBank/DDBJ databases">
        <title>Draft Whole-Genome Sequence of the purple photosynthetic bacterium Rhodospeudomonas palustris XCP.</title>
        <authorList>
            <person name="Rayyan A."/>
            <person name="Meyer T.E."/>
            <person name="Kyndt J.A."/>
        </authorList>
    </citation>
    <scope>NUCLEOTIDE SEQUENCE [LARGE SCALE GENOMIC DNA]</scope>
    <source>
        <strain evidence="2 3">XCP</strain>
    </source>
</reference>
<accession>A0A323UKP7</accession>
<comment type="caution">
    <text evidence="2">The sequence shown here is derived from an EMBL/GenBank/DDBJ whole genome shotgun (WGS) entry which is preliminary data.</text>
</comment>
<protein>
    <submittedName>
        <fullName evidence="2">Uncharacterized protein</fullName>
    </submittedName>
</protein>
<dbReference type="Proteomes" id="UP000248134">
    <property type="component" value="Unassembled WGS sequence"/>
</dbReference>
<feature type="compositionally biased region" description="Basic and acidic residues" evidence="1">
    <location>
        <begin position="47"/>
        <end position="56"/>
    </location>
</feature>
<gene>
    <name evidence="2" type="ORF">DNX69_07525</name>
</gene>
<feature type="region of interest" description="Disordered" evidence="1">
    <location>
        <begin position="19"/>
        <end position="89"/>
    </location>
</feature>
<evidence type="ECO:0000313" key="3">
    <source>
        <dbReference type="Proteomes" id="UP000248134"/>
    </source>
</evidence>